<feature type="chain" id="PRO_5034853280" evidence="1">
    <location>
        <begin position="21"/>
        <end position="107"/>
    </location>
</feature>
<organism evidence="2 3">
    <name type="scientific">Rhodamnia argentea</name>
    <dbReference type="NCBI Taxonomy" id="178133"/>
    <lineage>
        <taxon>Eukaryota</taxon>
        <taxon>Viridiplantae</taxon>
        <taxon>Streptophyta</taxon>
        <taxon>Embryophyta</taxon>
        <taxon>Tracheophyta</taxon>
        <taxon>Spermatophyta</taxon>
        <taxon>Magnoliopsida</taxon>
        <taxon>eudicotyledons</taxon>
        <taxon>Gunneridae</taxon>
        <taxon>Pentapetalae</taxon>
        <taxon>rosids</taxon>
        <taxon>malvids</taxon>
        <taxon>Myrtales</taxon>
        <taxon>Myrtaceae</taxon>
        <taxon>Myrtoideae</taxon>
        <taxon>Myrteae</taxon>
        <taxon>Australasian group</taxon>
        <taxon>Rhodamnia</taxon>
    </lineage>
</organism>
<evidence type="ECO:0000256" key="1">
    <source>
        <dbReference type="SAM" id="SignalP"/>
    </source>
</evidence>
<feature type="signal peptide" evidence="1">
    <location>
        <begin position="1"/>
        <end position="20"/>
    </location>
</feature>
<dbReference type="OrthoDB" id="10500311at2759"/>
<keyword evidence="1" id="KW-0732">Signal</keyword>
<dbReference type="RefSeq" id="XP_030521676.1">
    <property type="nucleotide sequence ID" value="XM_030665816.2"/>
</dbReference>
<reference evidence="3" key="1">
    <citation type="submission" date="2025-08" db="UniProtKB">
        <authorList>
            <consortium name="RefSeq"/>
        </authorList>
    </citation>
    <scope>IDENTIFICATION</scope>
    <source>
        <tissue evidence="3">Leaf</tissue>
    </source>
</reference>
<proteinExistence type="predicted"/>
<evidence type="ECO:0000313" key="3">
    <source>
        <dbReference type="RefSeq" id="XP_030521676.1"/>
    </source>
</evidence>
<gene>
    <name evidence="3" type="primary">LOC115734854</name>
</gene>
<accession>A0A8B8NGS7</accession>
<evidence type="ECO:0000313" key="2">
    <source>
        <dbReference type="Proteomes" id="UP000827889"/>
    </source>
</evidence>
<keyword evidence="2" id="KW-1185">Reference proteome</keyword>
<dbReference type="GeneID" id="115734854"/>
<dbReference type="AlphaFoldDB" id="A0A8B8NGS7"/>
<dbReference type="Proteomes" id="UP000827889">
    <property type="component" value="Chromosome 7"/>
</dbReference>
<sequence length="107" mass="11863">MPRSRFWNLLLPMKLKTASFAGCGFGGGGKAGWLNLSHASYTNITNRFPAPEVLLGDSASNHLVNSRVPFFEVLIQLNWIWKQRKEPNGVLIEDLKLGSGQGMMSED</sequence>
<name>A0A8B8NGS7_9MYRT</name>
<protein>
    <submittedName>
        <fullName evidence="3">Uncharacterized protein LOC115734854</fullName>
    </submittedName>
</protein>
<dbReference type="KEGG" id="rarg:115734854"/>